<organism evidence="2 3">
    <name type="scientific">Oedothorax gibbosus</name>
    <dbReference type="NCBI Taxonomy" id="931172"/>
    <lineage>
        <taxon>Eukaryota</taxon>
        <taxon>Metazoa</taxon>
        <taxon>Ecdysozoa</taxon>
        <taxon>Arthropoda</taxon>
        <taxon>Chelicerata</taxon>
        <taxon>Arachnida</taxon>
        <taxon>Araneae</taxon>
        <taxon>Araneomorphae</taxon>
        <taxon>Entelegynae</taxon>
        <taxon>Araneoidea</taxon>
        <taxon>Linyphiidae</taxon>
        <taxon>Erigoninae</taxon>
        <taxon>Oedothorax</taxon>
    </lineage>
</organism>
<dbReference type="EMBL" id="JAFNEN010000163">
    <property type="protein sequence ID" value="KAG8191225.1"/>
    <property type="molecule type" value="Genomic_DNA"/>
</dbReference>
<evidence type="ECO:0000313" key="3">
    <source>
        <dbReference type="Proteomes" id="UP000827092"/>
    </source>
</evidence>
<dbReference type="Proteomes" id="UP000827092">
    <property type="component" value="Unassembled WGS sequence"/>
</dbReference>
<evidence type="ECO:0000313" key="2">
    <source>
        <dbReference type="EMBL" id="KAG8191225.1"/>
    </source>
</evidence>
<comment type="caution">
    <text evidence="2">The sequence shown here is derived from an EMBL/GenBank/DDBJ whole genome shotgun (WGS) entry which is preliminary data.</text>
</comment>
<proteinExistence type="predicted"/>
<name>A0AAV6V5P0_9ARAC</name>
<gene>
    <name evidence="2" type="ORF">JTE90_021959</name>
</gene>
<evidence type="ECO:0000256" key="1">
    <source>
        <dbReference type="SAM" id="SignalP"/>
    </source>
</evidence>
<feature type="signal peptide" evidence="1">
    <location>
        <begin position="1"/>
        <end position="18"/>
    </location>
</feature>
<protein>
    <submittedName>
        <fullName evidence="2">Uncharacterized protein</fullName>
    </submittedName>
</protein>
<feature type="chain" id="PRO_5043675379" evidence="1">
    <location>
        <begin position="19"/>
        <end position="87"/>
    </location>
</feature>
<reference evidence="2 3" key="1">
    <citation type="journal article" date="2022" name="Nat. Ecol. Evol.">
        <title>A masculinizing supergene underlies an exaggerated male reproductive morph in a spider.</title>
        <authorList>
            <person name="Hendrickx F."/>
            <person name="De Corte Z."/>
            <person name="Sonet G."/>
            <person name="Van Belleghem S.M."/>
            <person name="Kostlbacher S."/>
            <person name="Vangestel C."/>
        </authorList>
    </citation>
    <scope>NUCLEOTIDE SEQUENCE [LARGE SCALE GENOMIC DNA]</scope>
    <source>
        <strain evidence="2">W744_W776</strain>
    </source>
</reference>
<sequence length="87" mass="9706">MKIQLLSVLLCLACLCSGHVFYRDIMSEDASFGLPGLVRTRRDAWGDEGRLGGPLYTHVRTQKGGGYRWAAKHMVGKMFAGDKIFDE</sequence>
<accession>A0AAV6V5P0</accession>
<keyword evidence="3" id="KW-1185">Reference proteome</keyword>
<keyword evidence="1" id="KW-0732">Signal</keyword>
<dbReference type="AlphaFoldDB" id="A0AAV6V5P0"/>